<reference evidence="3 4" key="1">
    <citation type="submission" date="2017-11" db="EMBL/GenBank/DDBJ databases">
        <title>Revised Sequence and Annotation of the Rhodobaca barguzinensis strain alga05 Genome.</title>
        <authorList>
            <person name="Kopejtka K."/>
            <person name="Tomasch J.M."/>
            <person name="Bunk B."/>
            <person name="Koblizek M."/>
        </authorList>
    </citation>
    <scope>NUCLEOTIDE SEQUENCE [LARGE SCALE GENOMIC DNA]</scope>
    <source>
        <strain evidence="4">alga05</strain>
    </source>
</reference>
<gene>
    <name evidence="3" type="ORF">BG454_01760</name>
</gene>
<dbReference type="KEGG" id="rbg:BG454_01760"/>
<dbReference type="SUPFAM" id="SSF141371">
    <property type="entry name" value="PilZ domain-like"/>
    <property type="match status" value="1"/>
</dbReference>
<evidence type="ECO:0000259" key="2">
    <source>
        <dbReference type="Pfam" id="PF07238"/>
    </source>
</evidence>
<dbReference type="STRING" id="441209.GCA_001870665_00882"/>
<keyword evidence="1" id="KW-0472">Membrane</keyword>
<feature type="domain" description="PilZ" evidence="2">
    <location>
        <begin position="189"/>
        <end position="272"/>
    </location>
</feature>
<keyword evidence="1" id="KW-0812">Transmembrane</keyword>
<keyword evidence="4" id="KW-1185">Reference proteome</keyword>
<dbReference type="InterPro" id="IPR009875">
    <property type="entry name" value="PilZ_domain"/>
</dbReference>
<dbReference type="Gene3D" id="2.40.10.220">
    <property type="entry name" value="predicted glycosyltransferase like domains"/>
    <property type="match status" value="1"/>
</dbReference>
<evidence type="ECO:0000313" key="3">
    <source>
        <dbReference type="EMBL" id="ATX64713.1"/>
    </source>
</evidence>
<dbReference type="Proteomes" id="UP000228948">
    <property type="component" value="Chromosome"/>
</dbReference>
<protein>
    <submittedName>
        <fullName evidence="3">PilZ domain-containing protein</fullName>
    </submittedName>
</protein>
<dbReference type="AlphaFoldDB" id="A0A2K8KA18"/>
<dbReference type="EMBL" id="CP024899">
    <property type="protein sequence ID" value="ATX64713.1"/>
    <property type="molecule type" value="Genomic_DNA"/>
</dbReference>
<keyword evidence="1" id="KW-1133">Transmembrane helix</keyword>
<dbReference type="GO" id="GO:0035438">
    <property type="term" value="F:cyclic-di-GMP binding"/>
    <property type="evidence" value="ECO:0007669"/>
    <property type="project" value="InterPro"/>
</dbReference>
<proteinExistence type="predicted"/>
<dbReference type="Pfam" id="PF07238">
    <property type="entry name" value="PilZ"/>
    <property type="match status" value="1"/>
</dbReference>
<accession>A0A2K8KA18</accession>
<evidence type="ECO:0000313" key="4">
    <source>
        <dbReference type="Proteomes" id="UP000228948"/>
    </source>
</evidence>
<name>A0A2K8KA18_9RHOB</name>
<organism evidence="3 4">
    <name type="scientific">Roseinatronobacter bogoriensis subsp. barguzinensis</name>
    <dbReference type="NCBI Taxonomy" id="441209"/>
    <lineage>
        <taxon>Bacteria</taxon>
        <taxon>Pseudomonadati</taxon>
        <taxon>Pseudomonadota</taxon>
        <taxon>Alphaproteobacteria</taxon>
        <taxon>Rhodobacterales</taxon>
        <taxon>Paracoccaceae</taxon>
        <taxon>Roseinatronobacter</taxon>
    </lineage>
</organism>
<feature type="transmembrane region" description="Helical" evidence="1">
    <location>
        <begin position="17"/>
        <end position="33"/>
    </location>
</feature>
<feature type="transmembrane region" description="Helical" evidence="1">
    <location>
        <begin position="162"/>
        <end position="183"/>
    </location>
</feature>
<sequence>MCIRPQYRLAEFRPLRFWIRIFVTVAILCLQLMPLRAEVSMLDCAAFAHVLSLDEQISDMDLDARDAMARRIERHGETLGLSPTQIRLSALALRDNDTDLADLIFSDSDPLQQAYGACLESAGISDADIGLTAKTAGQSAAQQNSVRFPTIKVWAVQASGSWMVFAVFAGGLFLLGGIVWWAGRADRRNRRRLRRYNCDIPAVLCQDSGPELPVRITDINAEGCRLSLGATGVKVGAQSFLTLGRTTIEAKVVWCNKHFCGVQFASKLPEGEVISFLQQGQALIPAPVPG</sequence>
<evidence type="ECO:0000256" key="1">
    <source>
        <dbReference type="SAM" id="Phobius"/>
    </source>
</evidence>